<evidence type="ECO:0000313" key="2">
    <source>
        <dbReference type="Proteomes" id="UP000008817"/>
    </source>
</evidence>
<name>B3PVM3_RHIE6</name>
<protein>
    <submittedName>
        <fullName evidence="1">Uncharacterized protein</fullName>
    </submittedName>
</protein>
<dbReference type="EMBL" id="CP001074">
    <property type="protein sequence ID" value="ACE92243.1"/>
    <property type="molecule type" value="Genomic_DNA"/>
</dbReference>
<accession>B3PVM3</accession>
<dbReference type="KEGG" id="rec:RHECIAT_CH0003295"/>
<gene>
    <name evidence="1" type="ordered locus">RHECIAT_CH0003295</name>
</gene>
<sequence>MADFRKLGMQIPDPLLLEKGMCRFSSPKQMACTKLCRRSVALLLPCNAPCNLFLGQQEGKQRMSRETYSDDEIYWDVMTAVGWIDDAGNPIDNDEVEDRFNTRYLVRAASDGSEFPHNYTVAERGLENLSLHDAVNLGFTTSEYQTALRFSLLEGREITSEDELAELTSSRSRQKWNFR</sequence>
<dbReference type="eggNOG" id="ENOG50325P0">
    <property type="taxonomic scope" value="Bacteria"/>
</dbReference>
<organism evidence="1 2">
    <name type="scientific">Rhizobium etli (strain CIAT 652)</name>
    <dbReference type="NCBI Taxonomy" id="491916"/>
    <lineage>
        <taxon>Bacteria</taxon>
        <taxon>Pseudomonadati</taxon>
        <taxon>Pseudomonadota</taxon>
        <taxon>Alphaproteobacteria</taxon>
        <taxon>Hyphomicrobiales</taxon>
        <taxon>Rhizobiaceae</taxon>
        <taxon>Rhizobium/Agrobacterium group</taxon>
        <taxon>Rhizobium</taxon>
    </lineage>
</organism>
<evidence type="ECO:0000313" key="1">
    <source>
        <dbReference type="EMBL" id="ACE92243.1"/>
    </source>
</evidence>
<proteinExistence type="predicted"/>
<reference evidence="1 2" key="1">
    <citation type="submission" date="2008-04" db="EMBL/GenBank/DDBJ databases">
        <title>Genome diversity and DNA divergence of Rhizobium etli.</title>
        <authorList>
            <person name="Gonzalez V."/>
            <person name="Acosta J.L."/>
            <person name="Santamaria R.I."/>
            <person name="Bustos P."/>
            <person name="Hernandez-Gonzalez I.L."/>
            <person name="Fernandez J.L."/>
            <person name="Diaz R."/>
            <person name="Flores M."/>
            <person name="Mora J."/>
            <person name="Palacios R."/>
            <person name="Davila G."/>
        </authorList>
    </citation>
    <scope>NUCLEOTIDE SEQUENCE [LARGE SCALE GENOMIC DNA]</scope>
    <source>
        <strain evidence="1 2">CIAT 652</strain>
    </source>
</reference>
<dbReference type="AlphaFoldDB" id="B3PVM3"/>
<dbReference type="Proteomes" id="UP000008817">
    <property type="component" value="Chromosome"/>
</dbReference>
<dbReference type="HOGENOM" id="CLU_1502297_0_0_5"/>